<dbReference type="Proteomes" id="UP000507245">
    <property type="component" value="Unassembled WGS sequence"/>
</dbReference>
<keyword evidence="3" id="KW-1185">Reference proteome</keyword>
<evidence type="ECO:0000313" key="2">
    <source>
        <dbReference type="EMBL" id="CAB4316444.1"/>
    </source>
</evidence>
<name>A0A6J5XZC4_PRUAR</name>
<organism evidence="2 3">
    <name type="scientific">Prunus armeniaca</name>
    <name type="common">Apricot</name>
    <name type="synonym">Armeniaca vulgaris</name>
    <dbReference type="NCBI Taxonomy" id="36596"/>
    <lineage>
        <taxon>Eukaryota</taxon>
        <taxon>Viridiplantae</taxon>
        <taxon>Streptophyta</taxon>
        <taxon>Embryophyta</taxon>
        <taxon>Tracheophyta</taxon>
        <taxon>Spermatophyta</taxon>
        <taxon>Magnoliopsida</taxon>
        <taxon>eudicotyledons</taxon>
        <taxon>Gunneridae</taxon>
        <taxon>Pentapetalae</taxon>
        <taxon>rosids</taxon>
        <taxon>fabids</taxon>
        <taxon>Rosales</taxon>
        <taxon>Rosaceae</taxon>
        <taxon>Amygdaloideae</taxon>
        <taxon>Amygdaleae</taxon>
        <taxon>Prunus</taxon>
    </lineage>
</organism>
<protein>
    <recommendedName>
        <fullName evidence="1">Myb/SANT-like domain-containing protein</fullName>
    </recommendedName>
</protein>
<evidence type="ECO:0000313" key="3">
    <source>
        <dbReference type="Proteomes" id="UP000507245"/>
    </source>
</evidence>
<gene>
    <name evidence="2" type="ORF">ORAREDHAP_LOCUS41923</name>
</gene>
<dbReference type="OrthoDB" id="686198at2759"/>
<sequence length="71" mass="8604">MSNKDLENELDDKANWPKPIEDHFIHLLYEEAKKGFQTNTLDKNEWVGIEKKLFDKFGKRYNSDKLKRKYN</sequence>
<dbReference type="InterPro" id="IPR024752">
    <property type="entry name" value="Myb/SANT-like_dom"/>
</dbReference>
<reference evidence="3" key="1">
    <citation type="journal article" date="2020" name="Genome Biol.">
        <title>Gamete binning: chromosome-level and haplotype-resolved genome assembly enabled by high-throughput single-cell sequencing of gamete genomes.</title>
        <authorList>
            <person name="Campoy J.A."/>
            <person name="Sun H."/>
            <person name="Goel M."/>
            <person name="Jiao W.-B."/>
            <person name="Folz-Donahue K."/>
            <person name="Wang N."/>
            <person name="Rubio M."/>
            <person name="Liu C."/>
            <person name="Kukat C."/>
            <person name="Ruiz D."/>
            <person name="Huettel B."/>
            <person name="Schneeberger K."/>
        </authorList>
    </citation>
    <scope>NUCLEOTIDE SEQUENCE [LARGE SCALE GENOMIC DNA]</scope>
    <source>
        <strain evidence="3">cv. Rojo Pasion</strain>
    </source>
</reference>
<evidence type="ECO:0000259" key="1">
    <source>
        <dbReference type="Pfam" id="PF12776"/>
    </source>
</evidence>
<dbReference type="AlphaFoldDB" id="A0A6J5XZC4"/>
<dbReference type="Pfam" id="PF12776">
    <property type="entry name" value="Myb_DNA-bind_3"/>
    <property type="match status" value="1"/>
</dbReference>
<feature type="domain" description="Myb/SANT-like" evidence="1">
    <location>
        <begin position="16"/>
        <end position="71"/>
    </location>
</feature>
<accession>A0A6J5XZC4</accession>
<dbReference type="EMBL" id="CAEKKB010000007">
    <property type="protein sequence ID" value="CAB4316444.1"/>
    <property type="molecule type" value="Genomic_DNA"/>
</dbReference>
<proteinExistence type="predicted"/>